<evidence type="ECO:0000313" key="2">
    <source>
        <dbReference type="Proteomes" id="UP000055019"/>
    </source>
</evidence>
<reference evidence="1" key="1">
    <citation type="submission" date="2016-01" db="EMBL/GenBank/DDBJ databases">
        <authorList>
            <person name="Peeters C."/>
        </authorList>
    </citation>
    <scope>NUCLEOTIDE SEQUENCE [LARGE SCALE GENOMIC DNA]</scope>
    <source>
        <strain evidence="1">LMG 29317</strain>
    </source>
</reference>
<keyword evidence="2" id="KW-1185">Reference proteome</keyword>
<dbReference type="Proteomes" id="UP000055019">
    <property type="component" value="Unassembled WGS sequence"/>
</dbReference>
<proteinExistence type="predicted"/>
<evidence type="ECO:0000313" key="1">
    <source>
        <dbReference type="EMBL" id="SAL88732.1"/>
    </source>
</evidence>
<sequence length="122" mass="14120">MTADRVEFVDEHDARRKLLRLLEHVADTRRAHADEHFHEVRTRNAEERHFRFTCDGTRQQRLTGTRRADQQHAARNPSAQLLELLRIAQEVDQLGHFFLGFVAAGDVGEIDCVVVLVDQPRL</sequence>
<organism evidence="1 2">
    <name type="scientific">Caballeronia arvi</name>
    <dbReference type="NCBI Taxonomy" id="1777135"/>
    <lineage>
        <taxon>Bacteria</taxon>
        <taxon>Pseudomonadati</taxon>
        <taxon>Pseudomonadota</taxon>
        <taxon>Betaproteobacteria</taxon>
        <taxon>Burkholderiales</taxon>
        <taxon>Burkholderiaceae</taxon>
        <taxon>Caballeronia</taxon>
    </lineage>
</organism>
<gene>
    <name evidence="1" type="ORF">AWB74_08705</name>
</gene>
<protein>
    <submittedName>
        <fullName evidence="1">Uncharacterized protein</fullName>
    </submittedName>
</protein>
<accession>A0A158L620</accession>
<dbReference type="EMBL" id="FCOM02000168">
    <property type="protein sequence ID" value="SAL88732.1"/>
    <property type="molecule type" value="Genomic_DNA"/>
</dbReference>
<comment type="caution">
    <text evidence="1">The sequence shown here is derived from an EMBL/GenBank/DDBJ whole genome shotgun (WGS) entry which is preliminary data.</text>
</comment>
<name>A0A158L620_9BURK</name>
<dbReference type="AlphaFoldDB" id="A0A158L620"/>